<name>A0ABS4A285_9BRAD</name>
<reference evidence="2 3" key="1">
    <citation type="submission" date="2021-03" db="EMBL/GenBank/DDBJ databases">
        <title>Genome Sequence of Bradyrhizobium vignae strain ISRA400.</title>
        <authorList>
            <person name="Tisa L.S."/>
            <person name="Svistoonoff S."/>
            <person name="Hocher V."/>
            <person name="Fall S."/>
            <person name="Zaiya A."/>
            <person name="Naing D."/>
            <person name="Niang N."/>
            <person name="Diouf A."/>
            <person name="Dasylva M.C."/>
            <person name="Toure O."/>
            <person name="Gueye M."/>
            <person name="Gully D."/>
            <person name="Tisseyre P."/>
            <person name="Simpson S."/>
            <person name="Morris K."/>
            <person name="Thomas W.K."/>
        </authorList>
    </citation>
    <scope>NUCLEOTIDE SEQUENCE [LARGE SCALE GENOMIC DNA]</scope>
    <source>
        <strain evidence="2 3">ISRA400</strain>
    </source>
</reference>
<accession>A0ABS4A285</accession>
<dbReference type="RefSeq" id="WP_209296011.1">
    <property type="nucleotide sequence ID" value="NZ_JAGIKT010000063.1"/>
</dbReference>
<gene>
    <name evidence="2" type="ORF">JWS04_25685</name>
</gene>
<protein>
    <submittedName>
        <fullName evidence="2">Uncharacterized protein</fullName>
    </submittedName>
</protein>
<dbReference type="Proteomes" id="UP000669317">
    <property type="component" value="Unassembled WGS sequence"/>
</dbReference>
<comment type="caution">
    <text evidence="2">The sequence shown here is derived from an EMBL/GenBank/DDBJ whole genome shotgun (WGS) entry which is preliminary data.</text>
</comment>
<keyword evidence="3" id="KW-1185">Reference proteome</keyword>
<sequence>MKRILGLDGFSCGLEWHQEEVLLTAPAQNLSRLAKLICRSCAPSKTETAHTPYQTTAETQKPSPRPKSETSFATHLLRRTDDTYIPICTVTIDDDLQSLIRAAA</sequence>
<proteinExistence type="predicted"/>
<evidence type="ECO:0000313" key="2">
    <source>
        <dbReference type="EMBL" id="MBP0114406.1"/>
    </source>
</evidence>
<evidence type="ECO:0000256" key="1">
    <source>
        <dbReference type="SAM" id="MobiDB-lite"/>
    </source>
</evidence>
<feature type="region of interest" description="Disordered" evidence="1">
    <location>
        <begin position="43"/>
        <end position="72"/>
    </location>
</feature>
<feature type="compositionally biased region" description="Polar residues" evidence="1">
    <location>
        <begin position="43"/>
        <end position="62"/>
    </location>
</feature>
<evidence type="ECO:0000313" key="3">
    <source>
        <dbReference type="Proteomes" id="UP000669317"/>
    </source>
</evidence>
<organism evidence="2 3">
    <name type="scientific">Bradyrhizobium vignae</name>
    <dbReference type="NCBI Taxonomy" id="1549949"/>
    <lineage>
        <taxon>Bacteria</taxon>
        <taxon>Pseudomonadati</taxon>
        <taxon>Pseudomonadota</taxon>
        <taxon>Alphaproteobacteria</taxon>
        <taxon>Hyphomicrobiales</taxon>
        <taxon>Nitrobacteraceae</taxon>
        <taxon>Bradyrhizobium</taxon>
    </lineage>
</organism>
<dbReference type="EMBL" id="JAGIKT010000063">
    <property type="protein sequence ID" value="MBP0114406.1"/>
    <property type="molecule type" value="Genomic_DNA"/>
</dbReference>